<proteinExistence type="inferred from homology"/>
<dbReference type="Gene3D" id="3.40.30.10">
    <property type="entry name" value="Glutaredoxin"/>
    <property type="match status" value="1"/>
</dbReference>
<dbReference type="Pfam" id="PF00578">
    <property type="entry name" value="AhpC-TSA"/>
    <property type="match status" value="1"/>
</dbReference>
<dbReference type="PROSITE" id="PS51352">
    <property type="entry name" value="THIOREDOXIN_2"/>
    <property type="match status" value="1"/>
</dbReference>
<dbReference type="FunFam" id="3.40.30.10:FF:000007">
    <property type="entry name" value="Thioredoxin-dependent thiol peroxidase"/>
    <property type="match status" value="1"/>
</dbReference>
<dbReference type="SUPFAM" id="SSF52833">
    <property type="entry name" value="Thioredoxin-like"/>
    <property type="match status" value="1"/>
</dbReference>
<evidence type="ECO:0000256" key="12">
    <source>
        <dbReference type="ARBA" id="ARBA00049091"/>
    </source>
</evidence>
<evidence type="ECO:0000256" key="2">
    <source>
        <dbReference type="ARBA" id="ARBA00011245"/>
    </source>
</evidence>
<dbReference type="EC" id="1.11.1.24" evidence="3"/>
<dbReference type="GO" id="GO:0045454">
    <property type="term" value="P:cell redox homeostasis"/>
    <property type="evidence" value="ECO:0007669"/>
    <property type="project" value="TreeGrafter"/>
</dbReference>
<dbReference type="PANTHER" id="PTHR42801:SF4">
    <property type="entry name" value="AHPC_TSA FAMILY PROTEIN"/>
    <property type="match status" value="1"/>
</dbReference>
<keyword evidence="16" id="KW-1185">Reference proteome</keyword>
<keyword evidence="4 15" id="KW-0575">Peroxidase</keyword>
<dbReference type="CDD" id="cd03017">
    <property type="entry name" value="PRX_BCP"/>
    <property type="match status" value="1"/>
</dbReference>
<evidence type="ECO:0000256" key="10">
    <source>
        <dbReference type="ARBA" id="ARBA00038489"/>
    </source>
</evidence>
<evidence type="ECO:0000256" key="6">
    <source>
        <dbReference type="ARBA" id="ARBA00023002"/>
    </source>
</evidence>
<dbReference type="EMBL" id="CP036276">
    <property type="protein sequence ID" value="QDU46251.1"/>
    <property type="molecule type" value="Genomic_DNA"/>
</dbReference>
<evidence type="ECO:0000256" key="5">
    <source>
        <dbReference type="ARBA" id="ARBA00022862"/>
    </source>
</evidence>
<comment type="function">
    <text evidence="1">Thiol-specific peroxidase that catalyzes the reduction of hydrogen peroxide and organic hydroperoxides to water and alcohols, respectively. Plays a role in cell protection against oxidative stress by detoxifying peroxides and as sensor of hydrogen peroxide-mediated signaling events.</text>
</comment>
<evidence type="ECO:0000256" key="8">
    <source>
        <dbReference type="ARBA" id="ARBA00023284"/>
    </source>
</evidence>
<gene>
    <name evidence="15" type="primary">bcp_3</name>
    <name evidence="15" type="ORF">Mal52_47690</name>
</gene>
<evidence type="ECO:0000256" key="9">
    <source>
        <dbReference type="ARBA" id="ARBA00032824"/>
    </source>
</evidence>
<feature type="domain" description="Thioredoxin" evidence="14">
    <location>
        <begin position="7"/>
        <end position="161"/>
    </location>
</feature>
<protein>
    <recommendedName>
        <fullName evidence="3">thioredoxin-dependent peroxiredoxin</fullName>
        <ecNumber evidence="3">1.11.1.24</ecNumber>
    </recommendedName>
    <alternativeName>
        <fullName evidence="9">Thioredoxin peroxidase</fullName>
    </alternativeName>
    <alternativeName>
        <fullName evidence="11">Thioredoxin-dependent peroxiredoxin Bcp</fullName>
    </alternativeName>
</protein>
<keyword evidence="7" id="KW-1015">Disulfide bond</keyword>
<name>A0A517ZUY3_9PLAN</name>
<organism evidence="15 16">
    <name type="scientific">Symmachiella dynata</name>
    <dbReference type="NCBI Taxonomy" id="2527995"/>
    <lineage>
        <taxon>Bacteria</taxon>
        <taxon>Pseudomonadati</taxon>
        <taxon>Planctomycetota</taxon>
        <taxon>Planctomycetia</taxon>
        <taxon>Planctomycetales</taxon>
        <taxon>Planctomycetaceae</taxon>
        <taxon>Symmachiella</taxon>
    </lineage>
</organism>
<comment type="subunit">
    <text evidence="2">Monomer.</text>
</comment>
<keyword evidence="6 15" id="KW-0560">Oxidoreductase</keyword>
<dbReference type="NCBIfam" id="NF006960">
    <property type="entry name" value="PRK09437.1"/>
    <property type="match status" value="1"/>
</dbReference>
<dbReference type="AlphaFoldDB" id="A0A517ZUY3"/>
<evidence type="ECO:0000256" key="4">
    <source>
        <dbReference type="ARBA" id="ARBA00022559"/>
    </source>
</evidence>
<comment type="similarity">
    <text evidence="10">Belongs to the peroxiredoxin family. BCP/PrxQ subfamily.</text>
</comment>
<dbReference type="RefSeq" id="WP_145378785.1">
    <property type="nucleotide sequence ID" value="NZ_CP036270.1"/>
</dbReference>
<evidence type="ECO:0000256" key="7">
    <source>
        <dbReference type="ARBA" id="ARBA00023157"/>
    </source>
</evidence>
<keyword evidence="5" id="KW-0049">Antioxidant</keyword>
<dbReference type="PIRSF" id="PIRSF000239">
    <property type="entry name" value="AHPC"/>
    <property type="match status" value="1"/>
</dbReference>
<dbReference type="KEGG" id="sdyn:Mal52_47690"/>
<evidence type="ECO:0000256" key="3">
    <source>
        <dbReference type="ARBA" id="ARBA00013017"/>
    </source>
</evidence>
<dbReference type="InterPro" id="IPR013766">
    <property type="entry name" value="Thioredoxin_domain"/>
</dbReference>
<evidence type="ECO:0000256" key="11">
    <source>
        <dbReference type="ARBA" id="ARBA00042639"/>
    </source>
</evidence>
<keyword evidence="8" id="KW-0676">Redox-active center</keyword>
<dbReference type="OrthoDB" id="9812811at2"/>
<dbReference type="InterPro" id="IPR024706">
    <property type="entry name" value="Peroxiredoxin_AhpC-typ"/>
</dbReference>
<feature type="active site" description="Cysteine sulfenic acid (-SOH) intermediate; for peroxidase activity" evidence="13">
    <location>
        <position position="51"/>
    </location>
</feature>
<evidence type="ECO:0000256" key="1">
    <source>
        <dbReference type="ARBA" id="ARBA00003330"/>
    </source>
</evidence>
<dbReference type="InterPro" id="IPR000866">
    <property type="entry name" value="AhpC/TSA"/>
</dbReference>
<sequence length="161" mass="17859">MAAANGLKVGDRAPAFHAAASPGGKKIRLSQFKGEKHVVLYFYPRDNTPGCTTEACDFRDASVDFDASDVVILGVSTDSVESHEKFTDKFELPFPLLADEKHEIAEKYGVWVEKNMYGKKSMGILRSTFLIDKQGKIARIWRRVKVNGHVSAVQEALAELE</sequence>
<evidence type="ECO:0000259" key="14">
    <source>
        <dbReference type="PROSITE" id="PS51352"/>
    </source>
</evidence>
<dbReference type="PANTHER" id="PTHR42801">
    <property type="entry name" value="THIOREDOXIN-DEPENDENT PEROXIDE REDUCTASE"/>
    <property type="match status" value="1"/>
</dbReference>
<dbReference type="GO" id="GO:0005737">
    <property type="term" value="C:cytoplasm"/>
    <property type="evidence" value="ECO:0007669"/>
    <property type="project" value="TreeGrafter"/>
</dbReference>
<dbReference type="Proteomes" id="UP000319383">
    <property type="component" value="Chromosome"/>
</dbReference>
<evidence type="ECO:0000256" key="13">
    <source>
        <dbReference type="PIRSR" id="PIRSR000239-1"/>
    </source>
</evidence>
<comment type="catalytic activity">
    <reaction evidence="12">
        <text>a hydroperoxide + [thioredoxin]-dithiol = an alcohol + [thioredoxin]-disulfide + H2O</text>
        <dbReference type="Rhea" id="RHEA:62620"/>
        <dbReference type="Rhea" id="RHEA-COMP:10698"/>
        <dbReference type="Rhea" id="RHEA-COMP:10700"/>
        <dbReference type="ChEBI" id="CHEBI:15377"/>
        <dbReference type="ChEBI" id="CHEBI:29950"/>
        <dbReference type="ChEBI" id="CHEBI:30879"/>
        <dbReference type="ChEBI" id="CHEBI:35924"/>
        <dbReference type="ChEBI" id="CHEBI:50058"/>
        <dbReference type="EC" id="1.11.1.24"/>
    </reaction>
</comment>
<dbReference type="GO" id="GO:0034599">
    <property type="term" value="P:cellular response to oxidative stress"/>
    <property type="evidence" value="ECO:0007669"/>
    <property type="project" value="TreeGrafter"/>
</dbReference>
<reference evidence="15 16" key="1">
    <citation type="submission" date="2019-02" db="EMBL/GenBank/DDBJ databases">
        <title>Deep-cultivation of Planctomycetes and their phenomic and genomic characterization uncovers novel biology.</title>
        <authorList>
            <person name="Wiegand S."/>
            <person name="Jogler M."/>
            <person name="Boedeker C."/>
            <person name="Pinto D."/>
            <person name="Vollmers J."/>
            <person name="Rivas-Marin E."/>
            <person name="Kohn T."/>
            <person name="Peeters S.H."/>
            <person name="Heuer A."/>
            <person name="Rast P."/>
            <person name="Oberbeckmann S."/>
            <person name="Bunk B."/>
            <person name="Jeske O."/>
            <person name="Meyerdierks A."/>
            <person name="Storesund J.E."/>
            <person name="Kallscheuer N."/>
            <person name="Luecker S."/>
            <person name="Lage O.M."/>
            <person name="Pohl T."/>
            <person name="Merkel B.J."/>
            <person name="Hornburger P."/>
            <person name="Mueller R.-W."/>
            <person name="Bruemmer F."/>
            <person name="Labrenz M."/>
            <person name="Spormann A.M."/>
            <person name="Op den Camp H."/>
            <person name="Overmann J."/>
            <person name="Amann R."/>
            <person name="Jetten M.S.M."/>
            <person name="Mascher T."/>
            <person name="Medema M.H."/>
            <person name="Devos D.P."/>
            <person name="Kaster A.-K."/>
            <person name="Ovreas L."/>
            <person name="Rohde M."/>
            <person name="Galperin M.Y."/>
            <person name="Jogler C."/>
        </authorList>
    </citation>
    <scope>NUCLEOTIDE SEQUENCE [LARGE SCALE GENOMIC DNA]</scope>
    <source>
        <strain evidence="15 16">Mal52</strain>
    </source>
</reference>
<dbReference type="InterPro" id="IPR050924">
    <property type="entry name" value="Peroxiredoxin_BCP/PrxQ"/>
</dbReference>
<accession>A0A517ZUY3</accession>
<dbReference type="InterPro" id="IPR036249">
    <property type="entry name" value="Thioredoxin-like_sf"/>
</dbReference>
<dbReference type="GO" id="GO:0008379">
    <property type="term" value="F:thioredoxin peroxidase activity"/>
    <property type="evidence" value="ECO:0007669"/>
    <property type="project" value="TreeGrafter"/>
</dbReference>
<evidence type="ECO:0000313" key="16">
    <source>
        <dbReference type="Proteomes" id="UP000319383"/>
    </source>
</evidence>
<evidence type="ECO:0000313" key="15">
    <source>
        <dbReference type="EMBL" id="QDU46251.1"/>
    </source>
</evidence>